<dbReference type="Pfam" id="PF07732">
    <property type="entry name" value="Cu-oxidase_3"/>
    <property type="match status" value="1"/>
</dbReference>
<gene>
    <name evidence="3" type="ORF">SINV_15769</name>
</gene>
<feature type="non-terminal residue" evidence="3">
    <location>
        <position position="122"/>
    </location>
</feature>
<dbReference type="GO" id="GO:0006826">
    <property type="term" value="P:iron ion transport"/>
    <property type="evidence" value="ECO:0007669"/>
    <property type="project" value="TreeGrafter"/>
</dbReference>
<dbReference type="PANTHER" id="PTHR11709">
    <property type="entry name" value="MULTI-COPPER OXIDASE"/>
    <property type="match status" value="1"/>
</dbReference>
<protein>
    <recommendedName>
        <fullName evidence="2">Plastocyanin-like domain-containing protein</fullName>
    </recommendedName>
</protein>
<dbReference type="SUPFAM" id="SSF49503">
    <property type="entry name" value="Cupredoxins"/>
    <property type="match status" value="1"/>
</dbReference>
<sequence length="122" mass="14262">VCREDYLIIDLQNEAEGLEASIHWHGIFQNGYQYYDGVPFLTQCPILSSNTFRYSISQKEQQVNRLKSFCYKPPISLYLIFLKLLFETTRDLIGLGVTEMHHGRIHDYRLIGFLTCSNPNQQ</sequence>
<reference evidence="3" key="1">
    <citation type="journal article" date="2011" name="Proc. Natl. Acad. Sci. U.S.A.">
        <title>The genome of the fire ant Solenopsis invicta.</title>
        <authorList>
            <person name="Wurm Y."/>
            <person name="Wang J."/>
            <person name="Riba-Grognuz O."/>
            <person name="Corona M."/>
            <person name="Nygaard S."/>
            <person name="Hunt B.G."/>
            <person name="Ingram K.K."/>
            <person name="Falquet L."/>
            <person name="Nipitwattanaphon M."/>
            <person name="Gotzek D."/>
            <person name="Dijkstra M.B."/>
            <person name="Oettler J."/>
            <person name="Comtesse F."/>
            <person name="Shih C.J."/>
            <person name="Wu W.J."/>
            <person name="Yang C.C."/>
            <person name="Thomas J."/>
            <person name="Beaudoing E."/>
            <person name="Pradervand S."/>
            <person name="Flegel V."/>
            <person name="Cook E.D."/>
            <person name="Fabbretti R."/>
            <person name="Stockinger H."/>
            <person name="Long L."/>
            <person name="Farmerie W.G."/>
            <person name="Oakey J."/>
            <person name="Boomsma J.J."/>
            <person name="Pamilo P."/>
            <person name="Yi S.V."/>
            <person name="Heinze J."/>
            <person name="Goodisman M.A."/>
            <person name="Farinelli L."/>
            <person name="Harshman K."/>
            <person name="Hulo N."/>
            <person name="Cerutti L."/>
            <person name="Xenarios I."/>
            <person name="Shoemaker D."/>
            <person name="Keller L."/>
        </authorList>
    </citation>
    <scope>NUCLEOTIDE SEQUENCE [LARGE SCALE GENOMIC DNA]</scope>
</reference>
<organism>
    <name type="scientific">Solenopsis invicta</name>
    <name type="common">Red imported fire ant</name>
    <name type="synonym">Solenopsis wagneri</name>
    <dbReference type="NCBI Taxonomy" id="13686"/>
    <lineage>
        <taxon>Eukaryota</taxon>
        <taxon>Metazoa</taxon>
        <taxon>Ecdysozoa</taxon>
        <taxon>Arthropoda</taxon>
        <taxon>Hexapoda</taxon>
        <taxon>Insecta</taxon>
        <taxon>Pterygota</taxon>
        <taxon>Neoptera</taxon>
        <taxon>Endopterygota</taxon>
        <taxon>Hymenoptera</taxon>
        <taxon>Apocrita</taxon>
        <taxon>Aculeata</taxon>
        <taxon>Formicoidea</taxon>
        <taxon>Formicidae</taxon>
        <taxon>Myrmicinae</taxon>
        <taxon>Solenopsis</taxon>
    </lineage>
</organism>
<dbReference type="Gene3D" id="2.60.40.420">
    <property type="entry name" value="Cupredoxins - blue copper proteins"/>
    <property type="match status" value="1"/>
</dbReference>
<dbReference type="PANTHER" id="PTHR11709:SF232">
    <property type="entry name" value="STRAW, ISOFORM G"/>
    <property type="match status" value="1"/>
</dbReference>
<feature type="non-terminal residue" evidence="3">
    <location>
        <position position="1"/>
    </location>
</feature>
<evidence type="ECO:0000259" key="2">
    <source>
        <dbReference type="Pfam" id="PF07732"/>
    </source>
</evidence>
<accession>E9J5C6</accession>
<dbReference type="GO" id="GO:0016491">
    <property type="term" value="F:oxidoreductase activity"/>
    <property type="evidence" value="ECO:0007669"/>
    <property type="project" value="TreeGrafter"/>
</dbReference>
<evidence type="ECO:0000313" key="3">
    <source>
        <dbReference type="EMBL" id="EFZ11978.1"/>
    </source>
</evidence>
<dbReference type="InterPro" id="IPR045087">
    <property type="entry name" value="Cu-oxidase_fam"/>
</dbReference>
<dbReference type="HOGENOM" id="CLU_2032465_0_0_1"/>
<dbReference type="AlphaFoldDB" id="E9J5C6"/>
<comment type="similarity">
    <text evidence="1">Belongs to the multicopper oxidase family.</text>
</comment>
<dbReference type="GO" id="GO:0005886">
    <property type="term" value="C:plasma membrane"/>
    <property type="evidence" value="ECO:0007669"/>
    <property type="project" value="TreeGrafter"/>
</dbReference>
<feature type="domain" description="Plastocyanin-like" evidence="2">
    <location>
        <begin position="2"/>
        <end position="62"/>
    </location>
</feature>
<dbReference type="InterPro" id="IPR011707">
    <property type="entry name" value="Cu-oxidase-like_N"/>
</dbReference>
<evidence type="ECO:0000256" key="1">
    <source>
        <dbReference type="ARBA" id="ARBA00010609"/>
    </source>
</evidence>
<dbReference type="InterPro" id="IPR008972">
    <property type="entry name" value="Cupredoxin"/>
</dbReference>
<name>E9J5C6_SOLIN</name>
<proteinExistence type="inferred from homology"/>
<dbReference type="EMBL" id="GL768140">
    <property type="protein sequence ID" value="EFZ11978.1"/>
    <property type="molecule type" value="Genomic_DNA"/>
</dbReference>
<dbReference type="GO" id="GO:0005507">
    <property type="term" value="F:copper ion binding"/>
    <property type="evidence" value="ECO:0007669"/>
    <property type="project" value="InterPro"/>
</dbReference>